<dbReference type="InterPro" id="IPR036960">
    <property type="entry name" value="T-box_sf"/>
</dbReference>
<evidence type="ECO:0000256" key="3">
    <source>
        <dbReference type="ARBA" id="ARBA00023163"/>
    </source>
</evidence>
<name>A0A9Q0IRL5_9TELE</name>
<keyword evidence="8" id="KW-1185">Reference proteome</keyword>
<dbReference type="Gene3D" id="2.60.40.820">
    <property type="entry name" value="Transcription factor, T-box"/>
    <property type="match status" value="1"/>
</dbReference>
<keyword evidence="2 5" id="KW-0238">DNA-binding</keyword>
<dbReference type="SUPFAM" id="SSF49417">
    <property type="entry name" value="p53-like transcription factors"/>
    <property type="match status" value="1"/>
</dbReference>
<dbReference type="GO" id="GO:0003677">
    <property type="term" value="F:DNA binding"/>
    <property type="evidence" value="ECO:0007669"/>
    <property type="project" value="UniProtKB-UniRule"/>
</dbReference>
<dbReference type="OrthoDB" id="10637973at2759"/>
<evidence type="ECO:0000313" key="8">
    <source>
        <dbReference type="Proteomes" id="UP001148018"/>
    </source>
</evidence>
<comment type="caution">
    <text evidence="5">Lacks conserved residue(s) required for the propagation of feature annotation.</text>
</comment>
<dbReference type="AlphaFoldDB" id="A0A9Q0IRL5"/>
<dbReference type="InterPro" id="IPR046360">
    <property type="entry name" value="T-box_DNA-bd"/>
</dbReference>
<dbReference type="GO" id="GO:0045893">
    <property type="term" value="P:positive regulation of DNA-templated transcription"/>
    <property type="evidence" value="ECO:0007669"/>
    <property type="project" value="InterPro"/>
</dbReference>
<dbReference type="GO" id="GO:0003700">
    <property type="term" value="F:DNA-binding transcription factor activity"/>
    <property type="evidence" value="ECO:0007669"/>
    <property type="project" value="InterPro"/>
</dbReference>
<evidence type="ECO:0000259" key="6">
    <source>
        <dbReference type="PROSITE" id="PS50252"/>
    </source>
</evidence>
<reference evidence="7" key="1">
    <citation type="submission" date="2022-07" db="EMBL/GenBank/DDBJ databases">
        <title>Chromosome-level genome of Muraenolepis orangiensis.</title>
        <authorList>
            <person name="Kim J."/>
        </authorList>
    </citation>
    <scope>NUCLEOTIDE SEQUENCE</scope>
    <source>
        <strain evidence="7">KU_S4_2022</strain>
        <tissue evidence="7">Muscle</tissue>
    </source>
</reference>
<dbReference type="GO" id="GO:0005634">
    <property type="term" value="C:nucleus"/>
    <property type="evidence" value="ECO:0007669"/>
    <property type="project" value="UniProtKB-SubCell"/>
</dbReference>
<evidence type="ECO:0000256" key="5">
    <source>
        <dbReference type="PROSITE-ProRule" id="PRU00201"/>
    </source>
</evidence>
<keyword evidence="1" id="KW-0805">Transcription regulation</keyword>
<comment type="subcellular location">
    <subcellularLocation>
        <location evidence="5">Nucleus</location>
    </subcellularLocation>
</comment>
<dbReference type="EMBL" id="JANIIK010000040">
    <property type="protein sequence ID" value="KAJ3607690.1"/>
    <property type="molecule type" value="Genomic_DNA"/>
</dbReference>
<sequence>MGGTGAGTGGGGDLHLLSMLNGTDDAHTFGKDTDLSQHPLYRGGKDIGIGEFKMGIQDARFYYPADPSGPSYHHHHSDLHALGGFGTCPFGGGVGVVRSPPPNGPSYNPDGFSVGPVKDQVYVAADVSPENYPTTPFAQHGGYAPRAPLYPVPGLQVCGRTHALLNNYPLWAKFHRFQTEMIITKQGR</sequence>
<comment type="caution">
    <text evidence="7">The sequence shown here is derived from an EMBL/GenBank/DDBJ whole genome shotgun (WGS) entry which is preliminary data.</text>
</comment>
<evidence type="ECO:0000256" key="4">
    <source>
        <dbReference type="ARBA" id="ARBA00023242"/>
    </source>
</evidence>
<feature type="domain" description="T-box" evidence="6">
    <location>
        <begin position="165"/>
        <end position="188"/>
    </location>
</feature>
<proteinExistence type="predicted"/>
<evidence type="ECO:0000313" key="7">
    <source>
        <dbReference type="EMBL" id="KAJ3607690.1"/>
    </source>
</evidence>
<evidence type="ECO:0000256" key="1">
    <source>
        <dbReference type="ARBA" id="ARBA00023015"/>
    </source>
</evidence>
<dbReference type="Proteomes" id="UP001148018">
    <property type="component" value="Unassembled WGS sequence"/>
</dbReference>
<organism evidence="7 8">
    <name type="scientific">Muraenolepis orangiensis</name>
    <name type="common">Patagonian moray cod</name>
    <dbReference type="NCBI Taxonomy" id="630683"/>
    <lineage>
        <taxon>Eukaryota</taxon>
        <taxon>Metazoa</taxon>
        <taxon>Chordata</taxon>
        <taxon>Craniata</taxon>
        <taxon>Vertebrata</taxon>
        <taxon>Euteleostomi</taxon>
        <taxon>Actinopterygii</taxon>
        <taxon>Neopterygii</taxon>
        <taxon>Teleostei</taxon>
        <taxon>Neoteleostei</taxon>
        <taxon>Acanthomorphata</taxon>
        <taxon>Zeiogadaria</taxon>
        <taxon>Gadariae</taxon>
        <taxon>Gadiformes</taxon>
        <taxon>Muraenolepidoidei</taxon>
        <taxon>Muraenolepididae</taxon>
        <taxon>Muraenolepis</taxon>
    </lineage>
</organism>
<dbReference type="InterPro" id="IPR008967">
    <property type="entry name" value="p53-like_TF_DNA-bd_sf"/>
</dbReference>
<gene>
    <name evidence="7" type="ORF">NHX12_024741</name>
</gene>
<protein>
    <recommendedName>
        <fullName evidence="6">T-box domain-containing protein</fullName>
    </recommendedName>
</protein>
<dbReference type="PROSITE" id="PS50252">
    <property type="entry name" value="TBOX_3"/>
    <property type="match status" value="1"/>
</dbReference>
<keyword evidence="3" id="KW-0804">Transcription</keyword>
<evidence type="ECO:0000256" key="2">
    <source>
        <dbReference type="ARBA" id="ARBA00023125"/>
    </source>
</evidence>
<accession>A0A9Q0IRL5</accession>
<keyword evidence="4 5" id="KW-0539">Nucleus</keyword>